<organism evidence="1 2">
    <name type="scientific">Brevibacterium metallidurans</name>
    <dbReference type="NCBI Taxonomy" id="1482676"/>
    <lineage>
        <taxon>Bacteria</taxon>
        <taxon>Bacillati</taxon>
        <taxon>Actinomycetota</taxon>
        <taxon>Actinomycetes</taxon>
        <taxon>Micrococcales</taxon>
        <taxon>Brevibacteriaceae</taxon>
        <taxon>Brevibacterium</taxon>
    </lineage>
</organism>
<keyword evidence="2" id="KW-1185">Reference proteome</keyword>
<accession>A0ABN0SPF9</accession>
<comment type="caution">
    <text evidence="1">The sequence shown here is derived from an EMBL/GenBank/DDBJ whole genome shotgun (WGS) entry which is preliminary data.</text>
</comment>
<evidence type="ECO:0000313" key="1">
    <source>
        <dbReference type="EMBL" id="GAA0036256.1"/>
    </source>
</evidence>
<dbReference type="RefSeq" id="WP_339393084.1">
    <property type="nucleotide sequence ID" value="NZ_BAAAAF010000008.1"/>
</dbReference>
<dbReference type="Proteomes" id="UP001498238">
    <property type="component" value="Unassembled WGS sequence"/>
</dbReference>
<proteinExistence type="predicted"/>
<name>A0ABN0SPF9_9MICO</name>
<dbReference type="InterPro" id="IPR011335">
    <property type="entry name" value="Restrct_endonuc-II-like"/>
</dbReference>
<evidence type="ECO:0000313" key="2">
    <source>
        <dbReference type="Proteomes" id="UP001498238"/>
    </source>
</evidence>
<protein>
    <recommendedName>
        <fullName evidence="3">DUF559 domain-containing protein</fullName>
    </recommendedName>
</protein>
<gene>
    <name evidence="1" type="ORF">NCCP602_22170</name>
</gene>
<sequence>MYAYVSTAVLSRRGVTKTQIRLALECCLPRVARGRYVVTHVCDDPVHRVLWETIESGDTEELTDFGDMRDEIEGLKVLIRARAEHLALRELDGRGPAGREVLSHLSAALVHDLPLSRVVEHRVEAVRSIVSRTYPHLRVRRRETPSKQVMRIGIYRVTTLERTLIDVARDHPLDVAVPMLDHALRHGRATLERIESELADCVETAGAGQIRTALDLADASRESVAESVCAVRFFEHGILGFEPQVTIWDSTGAFLGRVDFCHRGAMTIVEVDGLGKYYLGSGVPRVELEREREREAAIRAAGYRVIRLTWKQLFRPESFRKILELTAARTRRP</sequence>
<reference evidence="1 2" key="1">
    <citation type="submission" date="2024-01" db="EMBL/GenBank/DDBJ databases">
        <title>Characterization of antibiotic resistant novel bacterial strains and their environmental applications.</title>
        <authorList>
            <person name="Manzoor S."/>
            <person name="Abbas S."/>
            <person name="Arshad M."/>
            <person name="Ahmed I."/>
        </authorList>
    </citation>
    <scope>NUCLEOTIDE SEQUENCE [LARGE SCALE GENOMIC DNA]</scope>
    <source>
        <strain evidence="1 2">NCCP-602</strain>
    </source>
</reference>
<dbReference type="EMBL" id="BAAAAF010000008">
    <property type="protein sequence ID" value="GAA0036256.1"/>
    <property type="molecule type" value="Genomic_DNA"/>
</dbReference>
<evidence type="ECO:0008006" key="3">
    <source>
        <dbReference type="Google" id="ProtNLM"/>
    </source>
</evidence>
<dbReference type="SUPFAM" id="SSF52980">
    <property type="entry name" value="Restriction endonuclease-like"/>
    <property type="match status" value="1"/>
</dbReference>